<dbReference type="OrthoDB" id="9806457at2"/>
<dbReference type="AlphaFoldDB" id="A0A1G5NF33"/>
<keyword evidence="3" id="KW-1185">Reference proteome</keyword>
<gene>
    <name evidence="2" type="ORF">SAMN03080610_01967</name>
</gene>
<name>A0A1G5NF33_AFIMA</name>
<dbReference type="InterPro" id="IPR046336">
    <property type="entry name" value="Lon_prtase_N_sf"/>
</dbReference>
<evidence type="ECO:0000313" key="3">
    <source>
        <dbReference type="Proteomes" id="UP000199347"/>
    </source>
</evidence>
<dbReference type="InterPro" id="IPR015947">
    <property type="entry name" value="PUA-like_sf"/>
</dbReference>
<evidence type="ECO:0000313" key="2">
    <source>
        <dbReference type="EMBL" id="SCZ35794.1"/>
    </source>
</evidence>
<dbReference type="RefSeq" id="WP_092812029.1">
    <property type="nucleotide sequence ID" value="NZ_FMVW01000003.1"/>
</dbReference>
<dbReference type="STRING" id="1120955.SAMN03080610_01967"/>
<accession>A0A1G5NF33</accession>
<dbReference type="SMART" id="SM00464">
    <property type="entry name" value="LON"/>
    <property type="match status" value="1"/>
</dbReference>
<dbReference type="PANTHER" id="PTHR46732">
    <property type="entry name" value="ATP-DEPENDENT PROTEASE LA (LON) DOMAIN PROTEIN"/>
    <property type="match status" value="1"/>
</dbReference>
<sequence length="224" mass="24571">MAIQAGNRCYRDPSDLPDRIPVFPLSGALLLPSGQLPLNIFEPRYVAMIDDALRGERLIGMIQPVIGCSEDCHTAPLCQVGCAGRLTQIAETGDGRYLVTLTGVSRFVIQQELETEADYRACQVCFEKFTSDFEPRQGEEEIDRTALLSAFRSYLTAHDLEADWESVERASNVGLLTALCMMSPWGPAEKQALLEAPSLKERAETLIAIAELSLAGSHDQAPVQ</sequence>
<organism evidence="2 3">
    <name type="scientific">Afifella marina DSM 2698</name>
    <dbReference type="NCBI Taxonomy" id="1120955"/>
    <lineage>
        <taxon>Bacteria</taxon>
        <taxon>Pseudomonadati</taxon>
        <taxon>Pseudomonadota</taxon>
        <taxon>Alphaproteobacteria</taxon>
        <taxon>Hyphomicrobiales</taxon>
        <taxon>Afifellaceae</taxon>
        <taxon>Afifella</taxon>
    </lineage>
</organism>
<protein>
    <recommendedName>
        <fullName evidence="1">Lon N-terminal domain-containing protein</fullName>
    </recommendedName>
</protein>
<dbReference type="PROSITE" id="PS51787">
    <property type="entry name" value="LON_N"/>
    <property type="match status" value="1"/>
</dbReference>
<dbReference type="Gene3D" id="2.30.130.40">
    <property type="entry name" value="LON domain-like"/>
    <property type="match status" value="1"/>
</dbReference>
<dbReference type="SUPFAM" id="SSF88697">
    <property type="entry name" value="PUA domain-like"/>
    <property type="match status" value="1"/>
</dbReference>
<dbReference type="EMBL" id="FMVW01000003">
    <property type="protein sequence ID" value="SCZ35794.1"/>
    <property type="molecule type" value="Genomic_DNA"/>
</dbReference>
<feature type="domain" description="Lon N-terminal" evidence="1">
    <location>
        <begin position="20"/>
        <end position="214"/>
    </location>
</feature>
<evidence type="ECO:0000259" key="1">
    <source>
        <dbReference type="PROSITE" id="PS51787"/>
    </source>
</evidence>
<proteinExistence type="predicted"/>
<dbReference type="Pfam" id="PF02190">
    <property type="entry name" value="LON_substr_bdg"/>
    <property type="match status" value="1"/>
</dbReference>
<reference evidence="2 3" key="1">
    <citation type="submission" date="2016-10" db="EMBL/GenBank/DDBJ databases">
        <authorList>
            <person name="de Groot N.N."/>
        </authorList>
    </citation>
    <scope>NUCLEOTIDE SEQUENCE [LARGE SCALE GENOMIC DNA]</scope>
    <source>
        <strain evidence="2 3">DSM 2698</strain>
    </source>
</reference>
<dbReference type="Proteomes" id="UP000199347">
    <property type="component" value="Unassembled WGS sequence"/>
</dbReference>
<dbReference type="PANTHER" id="PTHR46732:SF8">
    <property type="entry name" value="ATP-DEPENDENT PROTEASE LA (LON) DOMAIN PROTEIN"/>
    <property type="match status" value="1"/>
</dbReference>
<dbReference type="InterPro" id="IPR003111">
    <property type="entry name" value="Lon_prtase_N"/>
</dbReference>